<dbReference type="Proteomes" id="UP000075243">
    <property type="component" value="Chromosome 3"/>
</dbReference>
<sequence length="49" mass="5294">MFNGSANLQLTTSDVVAIKDLEALPRPLDCKLVLSLANSAYKEKGLESE</sequence>
<reference evidence="1 2" key="1">
    <citation type="journal article" date="2012" name="Nat. Biotechnol.">
        <title>Draft genome sequence of pigeonpea (Cajanus cajan), an orphan legume crop of resource-poor farmers.</title>
        <authorList>
            <person name="Varshney R.K."/>
            <person name="Chen W."/>
            <person name="Li Y."/>
            <person name="Bharti A.K."/>
            <person name="Saxena R.K."/>
            <person name="Schlueter J.A."/>
            <person name="Donoghue M.T."/>
            <person name="Azam S."/>
            <person name="Fan G."/>
            <person name="Whaley A.M."/>
            <person name="Farmer A.D."/>
            <person name="Sheridan J."/>
            <person name="Iwata A."/>
            <person name="Tuteja R."/>
            <person name="Penmetsa R.V."/>
            <person name="Wu W."/>
            <person name="Upadhyaya H.D."/>
            <person name="Yang S.P."/>
            <person name="Shah T."/>
            <person name="Saxena K.B."/>
            <person name="Michael T."/>
            <person name="McCombie W.R."/>
            <person name="Yang B."/>
            <person name="Zhang G."/>
            <person name="Yang H."/>
            <person name="Wang J."/>
            <person name="Spillane C."/>
            <person name="Cook D.R."/>
            <person name="May G.D."/>
            <person name="Xu X."/>
            <person name="Jackson S.A."/>
        </authorList>
    </citation>
    <scope>NUCLEOTIDE SEQUENCE [LARGE SCALE GENOMIC DNA]</scope>
    <source>
        <strain evidence="2">cv. Asha</strain>
    </source>
</reference>
<gene>
    <name evidence="1" type="ORF">KK1_010847</name>
</gene>
<organism evidence="1 2">
    <name type="scientific">Cajanus cajan</name>
    <name type="common">Pigeon pea</name>
    <name type="synonym">Cajanus indicus</name>
    <dbReference type="NCBI Taxonomy" id="3821"/>
    <lineage>
        <taxon>Eukaryota</taxon>
        <taxon>Viridiplantae</taxon>
        <taxon>Streptophyta</taxon>
        <taxon>Embryophyta</taxon>
        <taxon>Tracheophyta</taxon>
        <taxon>Spermatophyta</taxon>
        <taxon>Magnoliopsida</taxon>
        <taxon>eudicotyledons</taxon>
        <taxon>Gunneridae</taxon>
        <taxon>Pentapetalae</taxon>
        <taxon>rosids</taxon>
        <taxon>fabids</taxon>
        <taxon>Fabales</taxon>
        <taxon>Fabaceae</taxon>
        <taxon>Papilionoideae</taxon>
        <taxon>50 kb inversion clade</taxon>
        <taxon>NPAAA clade</taxon>
        <taxon>indigoferoid/millettioid clade</taxon>
        <taxon>Phaseoleae</taxon>
        <taxon>Cajanus</taxon>
    </lineage>
</organism>
<protein>
    <submittedName>
        <fullName evidence="1">Uncharacterized protein</fullName>
    </submittedName>
</protein>
<dbReference type="EMBL" id="CM003605">
    <property type="protein sequence ID" value="KYP71582.1"/>
    <property type="molecule type" value="Genomic_DNA"/>
</dbReference>
<keyword evidence="2" id="KW-1185">Reference proteome</keyword>
<evidence type="ECO:0000313" key="2">
    <source>
        <dbReference type="Proteomes" id="UP000075243"/>
    </source>
</evidence>
<evidence type="ECO:0000313" key="1">
    <source>
        <dbReference type="EMBL" id="KYP71582.1"/>
    </source>
</evidence>
<dbReference type="AlphaFoldDB" id="A0A151TX16"/>
<accession>A0A151TX16</accession>
<name>A0A151TX16_CAJCA</name>
<dbReference type="Gramene" id="C.cajan_10541.t">
    <property type="protein sequence ID" value="C.cajan_10541.t.cds1"/>
    <property type="gene ID" value="C.cajan_10541"/>
</dbReference>
<proteinExistence type="predicted"/>